<reference evidence="2 3" key="1">
    <citation type="journal article" date="2019" name="Int. J. Syst. Evol. Microbiol.">
        <title>The Global Catalogue of Microorganisms (GCM) 10K type strain sequencing project: providing services to taxonomists for standard genome sequencing and annotation.</title>
        <authorList>
            <consortium name="The Broad Institute Genomics Platform"/>
            <consortium name="The Broad Institute Genome Sequencing Center for Infectious Disease"/>
            <person name="Wu L."/>
            <person name="Ma J."/>
        </authorList>
    </citation>
    <scope>NUCLEOTIDE SEQUENCE [LARGE SCALE GENOMIC DNA]</scope>
    <source>
        <strain evidence="2 3">JCM 3380</strain>
    </source>
</reference>
<keyword evidence="3" id="KW-1185">Reference proteome</keyword>
<dbReference type="PANTHER" id="PTHR36221">
    <property type="entry name" value="DUF742 DOMAIN-CONTAINING PROTEIN"/>
    <property type="match status" value="1"/>
</dbReference>
<dbReference type="InterPro" id="IPR007995">
    <property type="entry name" value="DUF742"/>
</dbReference>
<evidence type="ECO:0008006" key="4">
    <source>
        <dbReference type="Google" id="ProtNLM"/>
    </source>
</evidence>
<comment type="caution">
    <text evidence="2">The sequence shown here is derived from an EMBL/GenBank/DDBJ whole genome shotgun (WGS) entry which is preliminary data.</text>
</comment>
<feature type="compositionally biased region" description="Basic and acidic residues" evidence="1">
    <location>
        <begin position="91"/>
        <end position="100"/>
    </location>
</feature>
<dbReference type="Proteomes" id="UP001500416">
    <property type="component" value="Unassembled WGS sequence"/>
</dbReference>
<dbReference type="Pfam" id="PF05331">
    <property type="entry name" value="DUF742"/>
    <property type="match status" value="1"/>
</dbReference>
<sequence>MSTAGSDSPDAAPGRRRSPRGEVGTTGARFGSPALRRSLEEQPVEAPPPPRKRRSPRGEVGATGARFGSAALRRSLEEEPTEPEQPEEPTAPERPEEPHEPAQTAPFTGHFEDEEVPALEWSGPLVRPYAWTRGRTSSQHDLRIETLVSLEEHGIAKAVRDTTPEQRAIVELCAATRSVAEVSALLTLPLGVVRVLLGDLIDMGVVAVTSVNAAAGPDLALMQRVLHGLRNL</sequence>
<feature type="compositionally biased region" description="Acidic residues" evidence="1">
    <location>
        <begin position="78"/>
        <end position="87"/>
    </location>
</feature>
<feature type="region of interest" description="Disordered" evidence="1">
    <location>
        <begin position="1"/>
        <end position="107"/>
    </location>
</feature>
<evidence type="ECO:0000313" key="3">
    <source>
        <dbReference type="Proteomes" id="UP001500416"/>
    </source>
</evidence>
<evidence type="ECO:0000313" key="2">
    <source>
        <dbReference type="EMBL" id="GAA0257452.1"/>
    </source>
</evidence>
<dbReference type="PANTHER" id="PTHR36221:SF1">
    <property type="entry name" value="DUF742 DOMAIN-CONTAINING PROTEIN"/>
    <property type="match status" value="1"/>
</dbReference>
<organism evidence="2 3">
    <name type="scientific">Saccharothrix mutabilis subsp. mutabilis</name>
    <dbReference type="NCBI Taxonomy" id="66855"/>
    <lineage>
        <taxon>Bacteria</taxon>
        <taxon>Bacillati</taxon>
        <taxon>Actinomycetota</taxon>
        <taxon>Actinomycetes</taxon>
        <taxon>Pseudonocardiales</taxon>
        <taxon>Pseudonocardiaceae</taxon>
        <taxon>Saccharothrix</taxon>
    </lineage>
</organism>
<accession>A0ABN0UPQ0</accession>
<name>A0ABN0UPQ0_9PSEU</name>
<dbReference type="EMBL" id="BAAABU010000026">
    <property type="protein sequence ID" value="GAA0257452.1"/>
    <property type="molecule type" value="Genomic_DNA"/>
</dbReference>
<gene>
    <name evidence="2" type="ORF">GCM10010492_68010</name>
</gene>
<protein>
    <recommendedName>
        <fullName evidence="4">DUF742 domain-containing protein</fullName>
    </recommendedName>
</protein>
<evidence type="ECO:0000256" key="1">
    <source>
        <dbReference type="SAM" id="MobiDB-lite"/>
    </source>
</evidence>
<proteinExistence type="predicted"/>